<evidence type="ECO:0000313" key="3">
    <source>
        <dbReference type="Proteomes" id="UP000728032"/>
    </source>
</evidence>
<organism evidence="2">
    <name type="scientific">Oppiella nova</name>
    <dbReference type="NCBI Taxonomy" id="334625"/>
    <lineage>
        <taxon>Eukaryota</taxon>
        <taxon>Metazoa</taxon>
        <taxon>Ecdysozoa</taxon>
        <taxon>Arthropoda</taxon>
        <taxon>Chelicerata</taxon>
        <taxon>Arachnida</taxon>
        <taxon>Acari</taxon>
        <taxon>Acariformes</taxon>
        <taxon>Sarcoptiformes</taxon>
        <taxon>Oribatida</taxon>
        <taxon>Brachypylina</taxon>
        <taxon>Oppioidea</taxon>
        <taxon>Oppiidae</taxon>
        <taxon>Oppiella</taxon>
    </lineage>
</organism>
<name>A0A7R9MCB2_9ACAR</name>
<accession>A0A7R9MCB2</accession>
<reference evidence="2" key="1">
    <citation type="submission" date="2020-11" db="EMBL/GenBank/DDBJ databases">
        <authorList>
            <person name="Tran Van P."/>
        </authorList>
    </citation>
    <scope>NUCLEOTIDE SEQUENCE</scope>
</reference>
<dbReference type="EMBL" id="CAJPVJ010013255">
    <property type="protein sequence ID" value="CAG2174770.1"/>
    <property type="molecule type" value="Genomic_DNA"/>
</dbReference>
<dbReference type="AlphaFoldDB" id="A0A7R9MCB2"/>
<protein>
    <submittedName>
        <fullName evidence="2">Uncharacterized protein</fullName>
    </submittedName>
</protein>
<feature type="compositionally biased region" description="Basic and acidic residues" evidence="1">
    <location>
        <begin position="10"/>
        <end position="28"/>
    </location>
</feature>
<sequence length="77" mass="9091">MQIGFNDSDADTRRQRERRDPEDADRRPTVGPKAGEQSEPSDRFSILWQRLNHIDSYQLRVIHENRCLRIGLKLNIC</sequence>
<evidence type="ECO:0000313" key="2">
    <source>
        <dbReference type="EMBL" id="CAD7657584.1"/>
    </source>
</evidence>
<dbReference type="EMBL" id="OC928080">
    <property type="protein sequence ID" value="CAD7657584.1"/>
    <property type="molecule type" value="Genomic_DNA"/>
</dbReference>
<gene>
    <name evidence="2" type="ORF">ONB1V03_LOCUS14210</name>
</gene>
<keyword evidence="3" id="KW-1185">Reference proteome</keyword>
<dbReference type="Proteomes" id="UP000728032">
    <property type="component" value="Unassembled WGS sequence"/>
</dbReference>
<evidence type="ECO:0000256" key="1">
    <source>
        <dbReference type="SAM" id="MobiDB-lite"/>
    </source>
</evidence>
<proteinExistence type="predicted"/>
<feature type="region of interest" description="Disordered" evidence="1">
    <location>
        <begin position="1"/>
        <end position="41"/>
    </location>
</feature>